<evidence type="ECO:0000313" key="4">
    <source>
        <dbReference type="EMBL" id="NSJ86383.1"/>
    </source>
</evidence>
<evidence type="ECO:0000259" key="3">
    <source>
        <dbReference type="PROSITE" id="PS50977"/>
    </source>
</evidence>
<dbReference type="InterPro" id="IPR050624">
    <property type="entry name" value="HTH-type_Tx_Regulator"/>
</dbReference>
<name>A0ABX2I7H2_BLAHA</name>
<dbReference type="EMBL" id="JAAITA010000011">
    <property type="protein sequence ID" value="NSJ86383.1"/>
    <property type="molecule type" value="Genomic_DNA"/>
</dbReference>
<organism evidence="4 5">
    <name type="scientific">Blautia hansenii</name>
    <name type="common">Ruminococcus hansenii</name>
    <dbReference type="NCBI Taxonomy" id="1322"/>
    <lineage>
        <taxon>Bacteria</taxon>
        <taxon>Bacillati</taxon>
        <taxon>Bacillota</taxon>
        <taxon>Clostridia</taxon>
        <taxon>Lachnospirales</taxon>
        <taxon>Lachnospiraceae</taxon>
        <taxon>Blautia</taxon>
    </lineage>
</organism>
<protein>
    <submittedName>
        <fullName evidence="4">TetR/AcrR family transcriptional regulator</fullName>
    </submittedName>
</protein>
<dbReference type="PROSITE" id="PS01081">
    <property type="entry name" value="HTH_TETR_1"/>
    <property type="match status" value="1"/>
</dbReference>
<dbReference type="Pfam" id="PF00440">
    <property type="entry name" value="TetR_N"/>
    <property type="match status" value="1"/>
</dbReference>
<evidence type="ECO:0000256" key="1">
    <source>
        <dbReference type="ARBA" id="ARBA00023125"/>
    </source>
</evidence>
<dbReference type="PROSITE" id="PS50977">
    <property type="entry name" value="HTH_TETR_2"/>
    <property type="match status" value="1"/>
</dbReference>
<dbReference type="Proteomes" id="UP000822142">
    <property type="component" value="Unassembled WGS sequence"/>
</dbReference>
<gene>
    <name evidence="4" type="ORF">G5A70_09435</name>
</gene>
<feature type="domain" description="HTH tetR-type" evidence="3">
    <location>
        <begin position="12"/>
        <end position="72"/>
    </location>
</feature>
<dbReference type="InterPro" id="IPR001647">
    <property type="entry name" value="HTH_TetR"/>
</dbReference>
<sequence>MGSSGVRKHQYQQRYKRILSAALTLFCEKGIEETSIEDIAGKAEVGPATVYRYFETKAEVAIQGGILYWREVSEKYLVHLSKQKYLESNGRDQIRKIMDIFVWIFEQEFDFLKFLQEFDVFVRKYQISQERLKEYEQEILNLKPYVTDALEKGIKDGSLYLTQPVEKVYFSVTHAMLSLMQKLASNGSMLSSDERVELITQIKIVSEIMIRGLQA</sequence>
<dbReference type="SUPFAM" id="SSF46689">
    <property type="entry name" value="Homeodomain-like"/>
    <property type="match status" value="1"/>
</dbReference>
<keyword evidence="1 2" id="KW-0238">DNA-binding</keyword>
<dbReference type="InterPro" id="IPR009057">
    <property type="entry name" value="Homeodomain-like_sf"/>
</dbReference>
<dbReference type="InterPro" id="IPR023772">
    <property type="entry name" value="DNA-bd_HTH_TetR-type_CS"/>
</dbReference>
<dbReference type="PRINTS" id="PR00455">
    <property type="entry name" value="HTHTETR"/>
</dbReference>
<feature type="DNA-binding region" description="H-T-H motif" evidence="2">
    <location>
        <begin position="35"/>
        <end position="54"/>
    </location>
</feature>
<evidence type="ECO:0000313" key="5">
    <source>
        <dbReference type="Proteomes" id="UP000822142"/>
    </source>
</evidence>
<reference evidence="4 5" key="1">
    <citation type="journal article" date="2020" name="Cell Host Microbe">
        <title>Functional and Genomic Variation between Human-Derived Isolates of Lachnospiraceae Reveals Inter- and Intra-Species Diversity.</title>
        <authorList>
            <person name="Sorbara M.T."/>
            <person name="Littmann E.R."/>
            <person name="Fontana E."/>
            <person name="Moody T.U."/>
            <person name="Kohout C.E."/>
            <person name="Gjonbalaj M."/>
            <person name="Eaton V."/>
            <person name="Seok R."/>
            <person name="Leiner I.M."/>
            <person name="Pamer E.G."/>
        </authorList>
    </citation>
    <scope>NUCLEOTIDE SEQUENCE [LARGE SCALE GENOMIC DNA]</scope>
    <source>
        <strain evidence="4 5">MSK.15.26</strain>
    </source>
</reference>
<proteinExistence type="predicted"/>
<keyword evidence="5" id="KW-1185">Reference proteome</keyword>
<evidence type="ECO:0000256" key="2">
    <source>
        <dbReference type="PROSITE-ProRule" id="PRU00335"/>
    </source>
</evidence>
<dbReference type="Gene3D" id="1.10.357.10">
    <property type="entry name" value="Tetracycline Repressor, domain 2"/>
    <property type="match status" value="1"/>
</dbReference>
<dbReference type="RefSeq" id="WP_173749400.1">
    <property type="nucleotide sequence ID" value="NZ_JAAITA010000011.1"/>
</dbReference>
<dbReference type="PANTHER" id="PTHR43479:SF11">
    <property type="entry name" value="ACREF_ENVCD OPERON REPRESSOR-RELATED"/>
    <property type="match status" value="1"/>
</dbReference>
<dbReference type="PANTHER" id="PTHR43479">
    <property type="entry name" value="ACREF/ENVCD OPERON REPRESSOR-RELATED"/>
    <property type="match status" value="1"/>
</dbReference>
<accession>A0ABX2I7H2</accession>
<comment type="caution">
    <text evidence="4">The sequence shown here is derived from an EMBL/GenBank/DDBJ whole genome shotgun (WGS) entry which is preliminary data.</text>
</comment>